<dbReference type="InterPro" id="IPR004101">
    <property type="entry name" value="Mur_ligase_C"/>
</dbReference>
<dbReference type="GO" id="GO:0005524">
    <property type="term" value="F:ATP binding"/>
    <property type="evidence" value="ECO:0007669"/>
    <property type="project" value="UniProtKB-KW"/>
</dbReference>
<proteinExistence type="predicted"/>
<dbReference type="PANTHER" id="PTHR43024:SF1">
    <property type="entry name" value="UDP-N-ACETYLMURAMOYL-TRIPEPTIDE--D-ALANYL-D-ALANINE LIGASE"/>
    <property type="match status" value="1"/>
</dbReference>
<dbReference type="Gene3D" id="3.90.190.20">
    <property type="entry name" value="Mur ligase, C-terminal domain"/>
    <property type="match status" value="1"/>
</dbReference>
<dbReference type="AlphaFoldDB" id="A0A7W6RX78"/>
<evidence type="ECO:0000256" key="3">
    <source>
        <dbReference type="ARBA" id="ARBA00022840"/>
    </source>
</evidence>
<keyword evidence="2" id="KW-0547">Nucleotide-binding</keyword>
<feature type="domain" description="Mur ligase C-terminal" evidence="5">
    <location>
        <begin position="353"/>
        <end position="468"/>
    </location>
</feature>
<dbReference type="InterPro" id="IPR051046">
    <property type="entry name" value="MurCDEF_CellWall_CoF430Synth"/>
</dbReference>
<evidence type="ECO:0000313" key="8">
    <source>
        <dbReference type="Proteomes" id="UP000555728"/>
    </source>
</evidence>
<dbReference type="Pfam" id="PF08245">
    <property type="entry name" value="Mur_ligase_M"/>
    <property type="match status" value="1"/>
</dbReference>
<dbReference type="RefSeq" id="WP_184430870.1">
    <property type="nucleotide sequence ID" value="NZ_JACIGI010000001.1"/>
</dbReference>
<dbReference type="Gene3D" id="3.40.1190.10">
    <property type="entry name" value="Mur-like, catalytic domain"/>
    <property type="match status" value="1"/>
</dbReference>
<keyword evidence="8" id="KW-1185">Reference proteome</keyword>
<comment type="caution">
    <text evidence="7">The sequence shown here is derived from an EMBL/GenBank/DDBJ whole genome shotgun (WGS) entry which is preliminary data.</text>
</comment>
<keyword evidence="1" id="KW-0436">Ligase</keyword>
<dbReference type="InterPro" id="IPR036565">
    <property type="entry name" value="Mur-like_cat_sf"/>
</dbReference>
<sequence length="507" mass="52707">MTAPDAAGPIWTAQDVVAATDGTWWRAPPDGWVAGGACYYHGLFQPGDLLILRSRQGELGMTPEQAAPLLAAASGLVCSTPAVAPDGPWPVFVVPETYAALMDLGRYARGCFRGRVYGVTGSAGKTTICHLLAFALSRLGPTVQTSHNTNLPPGVARTLAGLPGDVDHAVLELAIGRMGPSTRLARPSVAIFSNVTAAHMEYHRSIEQIADTKALIFTGLTPDGVAIVNRDMAPFERVVAVAHRHAARVVTYGEHPDAMVRLLDHDPDGQVRAAFDGETLTYRLGAPGRHMAVNSLAVLAAVATVGADADATATANAGTLGGADWRGLVLPALADATPVAGRGVEHDLIVDGRRVRLIDDAYNANPASMRAGLALLGDRVPGPGGRRIAVLGDMLELGPDSARYHEALAEPLEAAGVDVAHCVGPQMAHLWRRLPGDRQGLRVDDPADLLAPLRTDLRDGDVLLVKGSHGAGVHRLVTRLVQASHGGAAGDKDGAGAGAGEGEETAS</sequence>
<evidence type="ECO:0000313" key="7">
    <source>
        <dbReference type="EMBL" id="MBB4284395.1"/>
    </source>
</evidence>
<keyword evidence="3" id="KW-0067">ATP-binding</keyword>
<evidence type="ECO:0000256" key="4">
    <source>
        <dbReference type="SAM" id="MobiDB-lite"/>
    </source>
</evidence>
<dbReference type="PANTHER" id="PTHR43024">
    <property type="entry name" value="UDP-N-ACETYLMURAMOYL-TRIPEPTIDE--D-ALANYL-D-ALANINE LIGASE"/>
    <property type="match status" value="1"/>
</dbReference>
<dbReference type="InterPro" id="IPR036615">
    <property type="entry name" value="Mur_ligase_C_dom_sf"/>
</dbReference>
<feature type="region of interest" description="Disordered" evidence="4">
    <location>
        <begin position="486"/>
        <end position="507"/>
    </location>
</feature>
<name>A0A7W6RX78_9PROT</name>
<dbReference type="SUPFAM" id="SSF53623">
    <property type="entry name" value="MurD-like peptide ligases, catalytic domain"/>
    <property type="match status" value="1"/>
</dbReference>
<dbReference type="InterPro" id="IPR013221">
    <property type="entry name" value="Mur_ligase_cen"/>
</dbReference>
<evidence type="ECO:0000259" key="6">
    <source>
        <dbReference type="Pfam" id="PF08245"/>
    </source>
</evidence>
<dbReference type="SUPFAM" id="SSF53244">
    <property type="entry name" value="MurD-like peptide ligases, peptide-binding domain"/>
    <property type="match status" value="1"/>
</dbReference>
<dbReference type="EMBL" id="JACIGI010000001">
    <property type="protein sequence ID" value="MBB4284395.1"/>
    <property type="molecule type" value="Genomic_DNA"/>
</dbReference>
<dbReference type="GO" id="GO:0016881">
    <property type="term" value="F:acid-amino acid ligase activity"/>
    <property type="evidence" value="ECO:0007669"/>
    <property type="project" value="InterPro"/>
</dbReference>
<evidence type="ECO:0000256" key="1">
    <source>
        <dbReference type="ARBA" id="ARBA00022598"/>
    </source>
</evidence>
<dbReference type="Pfam" id="PF02875">
    <property type="entry name" value="Mur_ligase_C"/>
    <property type="match status" value="1"/>
</dbReference>
<evidence type="ECO:0000256" key="2">
    <source>
        <dbReference type="ARBA" id="ARBA00022741"/>
    </source>
</evidence>
<feature type="domain" description="Mur ligase central" evidence="6">
    <location>
        <begin position="119"/>
        <end position="302"/>
    </location>
</feature>
<protein>
    <submittedName>
        <fullName evidence="7">UDP-N-acetylmuramyl pentapeptide synthase</fullName>
    </submittedName>
</protein>
<dbReference type="Proteomes" id="UP000555728">
    <property type="component" value="Unassembled WGS sequence"/>
</dbReference>
<reference evidence="7 8" key="1">
    <citation type="submission" date="2020-08" db="EMBL/GenBank/DDBJ databases">
        <title>Genome sequencing of Purple Non-Sulfur Bacteria from various extreme environments.</title>
        <authorList>
            <person name="Mayer M."/>
        </authorList>
    </citation>
    <scope>NUCLEOTIDE SEQUENCE [LARGE SCALE GENOMIC DNA]</scope>
    <source>
        <strain evidence="7 8">JA135</strain>
    </source>
</reference>
<organism evidence="7 8">
    <name type="scientific">Roseospira goensis</name>
    <dbReference type="NCBI Taxonomy" id="391922"/>
    <lineage>
        <taxon>Bacteria</taxon>
        <taxon>Pseudomonadati</taxon>
        <taxon>Pseudomonadota</taxon>
        <taxon>Alphaproteobacteria</taxon>
        <taxon>Rhodospirillales</taxon>
        <taxon>Rhodospirillaceae</taxon>
        <taxon>Roseospira</taxon>
    </lineage>
</organism>
<gene>
    <name evidence="7" type="ORF">GGD88_000101</name>
</gene>
<evidence type="ECO:0000259" key="5">
    <source>
        <dbReference type="Pfam" id="PF02875"/>
    </source>
</evidence>
<accession>A0A7W6RX78</accession>